<organism evidence="3">
    <name type="scientific">Blumeria graminis f. sp. tritici 96224</name>
    <dbReference type="NCBI Taxonomy" id="1268274"/>
    <lineage>
        <taxon>Eukaryota</taxon>
        <taxon>Fungi</taxon>
        <taxon>Dikarya</taxon>
        <taxon>Ascomycota</taxon>
        <taxon>Pezizomycotina</taxon>
        <taxon>Leotiomycetes</taxon>
        <taxon>Erysiphales</taxon>
        <taxon>Erysiphaceae</taxon>
        <taxon>Blumeria</taxon>
    </lineage>
</organism>
<dbReference type="AlphaFoldDB" id="A0A061HKQ7"/>
<dbReference type="OrthoDB" id="203440at2759"/>
<dbReference type="Pfam" id="PF04000">
    <property type="entry name" value="Sas10_Utp3"/>
    <property type="match status" value="1"/>
</dbReference>
<dbReference type="GO" id="GO:0032040">
    <property type="term" value="C:small-subunit processome"/>
    <property type="evidence" value="ECO:0007669"/>
    <property type="project" value="TreeGrafter"/>
</dbReference>
<sequence length="358" mass="40564">MAVPSSFPALLEHLANTLNSISEHSDLSQTLAAPKDGISLLDAKNELFLSYLQNLVFLITLKIRNSCKDTDDVSDSLENSVVKKLVELQLYIEKGVRPLENRLKYQIEKVIRAHDDSKQIEDLKHSKTHGKPTQSSKQEHSQIESDDDSEDNATSIAPVIQDLQYRPNPTALIPKSSTFVEKSEGGVYKPPRIQATSMPTTTRREKENKKPMKSATIDEFINNEMGTAPISMPSVGSTILGGGRTMNNDKQRNEEKERREYEERNYVRLPKESKKERAKKGGKREAGYGGEEWRGLEDGIDRIESLTKKKSGDRMSILEKSRKRSKTNEDTKVHADIGEHYRKKLKTLDSGRRDRGRK</sequence>
<name>A0A061HKQ7_BLUGR</name>
<feature type="region of interest" description="Disordered" evidence="1">
    <location>
        <begin position="310"/>
        <end position="358"/>
    </location>
</feature>
<dbReference type="PANTHER" id="PTHR13237:SF9">
    <property type="entry name" value="NEUROGUIDIN"/>
    <property type="match status" value="1"/>
</dbReference>
<gene>
    <name evidence="2" type="ORF">BGT96224_2096</name>
    <name evidence="3" type="ORF">BGT96224V2_LOCUS1314</name>
</gene>
<evidence type="ECO:0000313" key="3">
    <source>
        <dbReference type="EMBL" id="SUZ08154.1"/>
    </source>
</evidence>
<dbReference type="GO" id="GO:0000462">
    <property type="term" value="P:maturation of SSU-rRNA from tricistronic rRNA transcript (SSU-rRNA, 5.8S rRNA, LSU-rRNA)"/>
    <property type="evidence" value="ECO:0007669"/>
    <property type="project" value="TreeGrafter"/>
</dbReference>
<evidence type="ECO:0000313" key="4">
    <source>
        <dbReference type="Proteomes" id="UP000053110"/>
    </source>
</evidence>
<reference evidence="2" key="2">
    <citation type="submission" date="2013-01" db="EMBL/GenBank/DDBJ databases">
        <title>The wheat powdery mildew genome reveals unique evolution of an obligate biotroph.</title>
        <authorList>
            <person name="Oberhaensli S."/>
            <person name="Wicker T."/>
            <person name="Keller B."/>
        </authorList>
    </citation>
    <scope>NUCLEOTIDE SEQUENCE</scope>
    <source>
        <strain evidence="2">96224</strain>
    </source>
</reference>
<evidence type="ECO:0000256" key="1">
    <source>
        <dbReference type="SAM" id="MobiDB-lite"/>
    </source>
</evidence>
<feature type="compositionally biased region" description="Basic and acidic residues" evidence="1">
    <location>
        <begin position="283"/>
        <end position="298"/>
    </location>
</feature>
<feature type="region of interest" description="Disordered" evidence="1">
    <location>
        <begin position="225"/>
        <end position="298"/>
    </location>
</feature>
<protein>
    <submittedName>
        <fullName evidence="3">Bgt-2096</fullName>
    </submittedName>
</protein>
<accession>A0A061HKQ7</accession>
<dbReference type="HOGENOM" id="CLU_065858_0_0_1"/>
<dbReference type="Proteomes" id="UP000053110">
    <property type="component" value="Unassembled WGS sequence"/>
</dbReference>
<reference evidence="3" key="3">
    <citation type="submission" date="2018-07" db="EMBL/GenBank/DDBJ databases">
        <authorList>
            <person name="Quirk P.G."/>
            <person name="Krulwich T.A."/>
        </authorList>
    </citation>
    <scope>NUCLEOTIDE SEQUENCE</scope>
    <source>
        <strain evidence="3">96224</strain>
    </source>
</reference>
<proteinExistence type="predicted"/>
<feature type="region of interest" description="Disordered" evidence="1">
    <location>
        <begin position="118"/>
        <end position="213"/>
    </location>
</feature>
<dbReference type="InterPro" id="IPR007146">
    <property type="entry name" value="Sas10/Utp3/C1D"/>
</dbReference>
<reference evidence="4" key="1">
    <citation type="journal article" date="2013" name="Nat. Genet.">
        <title>The wheat powdery mildew genome shows the unique evolution of an obligate biotroph.</title>
        <authorList>
            <person name="Wicker T."/>
            <person name="Oberhaensli S."/>
            <person name="Parlange F."/>
            <person name="Buchmann J.P."/>
            <person name="Shatalina M."/>
            <person name="Roffler S."/>
            <person name="Ben-David R."/>
            <person name="Dolezel J."/>
            <person name="Simkova H."/>
            <person name="Schulze-Lefert P."/>
            <person name="Spanu P.D."/>
            <person name="Bruggmann R."/>
            <person name="Amselem J."/>
            <person name="Quesneville H."/>
            <person name="Ver Loren van Themaat E."/>
            <person name="Paape T."/>
            <person name="Shimizu K.K."/>
            <person name="Keller B."/>
        </authorList>
    </citation>
    <scope>NUCLEOTIDE SEQUENCE [LARGE SCALE GENOMIC DNA]</scope>
    <source>
        <strain evidence="4">96224</strain>
    </source>
</reference>
<dbReference type="EMBL" id="KE374985">
    <property type="protein sequence ID" value="EPQ66812.1"/>
    <property type="molecule type" value="Genomic_DNA"/>
</dbReference>
<evidence type="ECO:0000313" key="2">
    <source>
        <dbReference type="EMBL" id="EPQ66812.1"/>
    </source>
</evidence>
<dbReference type="EMBL" id="UIGY01000012">
    <property type="protein sequence ID" value="SUZ08154.1"/>
    <property type="molecule type" value="Genomic_DNA"/>
</dbReference>
<feature type="compositionally biased region" description="Basic and acidic residues" evidence="1">
    <location>
        <begin position="247"/>
        <end position="275"/>
    </location>
</feature>
<dbReference type="PANTHER" id="PTHR13237">
    <property type="entry name" value="SOMETHING ABOUT SILENCING PROTEIN 10-RELATED"/>
    <property type="match status" value="1"/>
</dbReference>